<dbReference type="EMBL" id="CAFBNU010000013">
    <property type="protein sequence ID" value="CAB4967076.1"/>
    <property type="molecule type" value="Genomic_DNA"/>
</dbReference>
<protein>
    <submittedName>
        <fullName evidence="6">Unannotated protein</fullName>
    </submittedName>
</protein>
<dbReference type="EMBL" id="CAFBMA010000013">
    <property type="protein sequence ID" value="CAB4901136.1"/>
    <property type="molecule type" value="Genomic_DNA"/>
</dbReference>
<dbReference type="EMBL" id="CAEZXD010000005">
    <property type="protein sequence ID" value="CAB4670921.1"/>
    <property type="molecule type" value="Genomic_DNA"/>
</dbReference>
<evidence type="ECO:0000313" key="4">
    <source>
        <dbReference type="EMBL" id="CAB4821592.1"/>
    </source>
</evidence>
<dbReference type="Gene3D" id="3.40.1620.10">
    <property type="entry name" value="YefM-like domain"/>
    <property type="match status" value="1"/>
</dbReference>
<dbReference type="EMBL" id="CAFAHD010000091">
    <property type="protein sequence ID" value="CAB4837750.1"/>
    <property type="molecule type" value="Genomic_DNA"/>
</dbReference>
<dbReference type="NCBIfam" id="TIGR01552">
    <property type="entry name" value="phd_fam"/>
    <property type="match status" value="1"/>
</dbReference>
<dbReference type="PANTHER" id="PTHR35377:SF5">
    <property type="entry name" value="ANTITOXIN VAPB46"/>
    <property type="match status" value="1"/>
</dbReference>
<evidence type="ECO:0000313" key="2">
    <source>
        <dbReference type="EMBL" id="CAB4670921.1"/>
    </source>
</evidence>
<reference evidence="6" key="1">
    <citation type="submission" date="2020-05" db="EMBL/GenBank/DDBJ databases">
        <authorList>
            <person name="Chiriac C."/>
            <person name="Salcher M."/>
            <person name="Ghai R."/>
            <person name="Kavagutti S V."/>
        </authorList>
    </citation>
    <scope>NUCLEOTIDE SEQUENCE</scope>
</reference>
<dbReference type="AlphaFoldDB" id="A0A6J7G1G7"/>
<dbReference type="PANTHER" id="PTHR35377">
    <property type="entry name" value="ANTITOXIN VAPB49-RELATED-RELATED"/>
    <property type="match status" value="1"/>
</dbReference>
<evidence type="ECO:0000313" key="7">
    <source>
        <dbReference type="EMBL" id="CAB4967076.1"/>
    </source>
</evidence>
<evidence type="ECO:0000313" key="5">
    <source>
        <dbReference type="EMBL" id="CAB4837750.1"/>
    </source>
</evidence>
<dbReference type="EMBL" id="CAEZYD010000029">
    <property type="protein sequence ID" value="CAB4719464.1"/>
    <property type="molecule type" value="Genomic_DNA"/>
</dbReference>
<accession>A0A6J7G1G7</accession>
<evidence type="ECO:0000313" key="3">
    <source>
        <dbReference type="EMBL" id="CAB4719464.1"/>
    </source>
</evidence>
<name>A0A6J7G1G7_9ZZZZ</name>
<gene>
    <name evidence="2" type="ORF">UFOPK2343_00374</name>
    <name evidence="3" type="ORF">UFOPK2652_01313</name>
    <name evidence="4" type="ORF">UFOPK3128_00835</name>
    <name evidence="5" type="ORF">UFOPK3227_00775</name>
    <name evidence="6" type="ORF">UFOPK3511_01047</name>
    <name evidence="7" type="ORF">UFOPK3880_01088</name>
    <name evidence="8" type="ORF">UFOPK4146_00013</name>
</gene>
<dbReference type="GO" id="GO:0097351">
    <property type="term" value="F:toxin sequestering activity"/>
    <property type="evidence" value="ECO:0007669"/>
    <property type="project" value="TreeGrafter"/>
</dbReference>
<dbReference type="EMBL" id="CAFBPT010000001">
    <property type="protein sequence ID" value="CAB5017099.1"/>
    <property type="molecule type" value="Genomic_DNA"/>
</dbReference>
<dbReference type="EMBL" id="CAFAAZ010000006">
    <property type="protein sequence ID" value="CAB4821592.1"/>
    <property type="molecule type" value="Genomic_DNA"/>
</dbReference>
<proteinExistence type="inferred from homology"/>
<evidence type="ECO:0000256" key="1">
    <source>
        <dbReference type="ARBA" id="ARBA00009981"/>
    </source>
</evidence>
<organism evidence="6">
    <name type="scientific">freshwater metagenome</name>
    <dbReference type="NCBI Taxonomy" id="449393"/>
    <lineage>
        <taxon>unclassified sequences</taxon>
        <taxon>metagenomes</taxon>
        <taxon>ecological metagenomes</taxon>
    </lineage>
</organism>
<dbReference type="InterPro" id="IPR051416">
    <property type="entry name" value="phD-YefM_TA_antitoxins"/>
</dbReference>
<dbReference type="SUPFAM" id="SSF143120">
    <property type="entry name" value="YefM-like"/>
    <property type="match status" value="1"/>
</dbReference>
<evidence type="ECO:0000313" key="6">
    <source>
        <dbReference type="EMBL" id="CAB4901136.1"/>
    </source>
</evidence>
<comment type="similarity">
    <text evidence="1">Belongs to the phD/YefM antitoxin family.</text>
</comment>
<evidence type="ECO:0000313" key="8">
    <source>
        <dbReference type="EMBL" id="CAB5017099.1"/>
    </source>
</evidence>
<sequence length="103" mass="11162">MKPQTNPENAGQVQQVGVRELRQDASGILRQVKAGECIEITEHGRPIARIVPIGPSLYEEAIISGLIIAPTISSTEPMPRLIKAASGLNSTDVLMEMRAEERS</sequence>
<dbReference type="InterPro" id="IPR036165">
    <property type="entry name" value="YefM-like_sf"/>
</dbReference>